<evidence type="ECO:0000313" key="9">
    <source>
        <dbReference type="EMBL" id="KAJ7379080.1"/>
    </source>
</evidence>
<evidence type="ECO:0000256" key="5">
    <source>
        <dbReference type="ARBA" id="ARBA00022989"/>
    </source>
</evidence>
<feature type="transmembrane region" description="Helical" evidence="7">
    <location>
        <begin position="209"/>
        <end position="231"/>
    </location>
</feature>
<dbReference type="GO" id="GO:0016020">
    <property type="term" value="C:membrane"/>
    <property type="evidence" value="ECO:0007669"/>
    <property type="project" value="UniProtKB-SubCell"/>
</dbReference>
<dbReference type="PANTHER" id="PTHR23130:SF171">
    <property type="entry name" value="OS01G0895300 PROTEIN"/>
    <property type="match status" value="1"/>
</dbReference>
<protein>
    <submittedName>
        <fullName evidence="9">DOMON domain-containing protein frrs1L</fullName>
    </submittedName>
</protein>
<feature type="domain" description="Cytochrome b561" evidence="8">
    <location>
        <begin position="1"/>
        <end position="167"/>
    </location>
</feature>
<sequence>MTITWVLFASVGLFTARYMRKVWEPTHLLGLKAWFAFHRILMTLSVLLTVTGVIVIFVHVNGWSDGAGPHPYFGIVVLVLALAQPIMAAFRPHPGEPRRNIFNWAHRIVGITALNLGVVTIYYGLATLGLGYGKKNESVKGGFYAVICFYIGEFLVFLFEVYLINSKRNREKRTVPVRDIIYMMEQPGHPARTSPEPEMPLKEAMIRTMMYVFVVLVGASVALTIILLIVLK</sequence>
<comment type="subcellular location">
    <subcellularLocation>
        <location evidence="1">Membrane</location>
    </subcellularLocation>
</comment>
<feature type="transmembrane region" description="Helical" evidence="7">
    <location>
        <begin position="102"/>
        <end position="123"/>
    </location>
</feature>
<gene>
    <name evidence="9" type="primary">FRRS1_1</name>
    <name evidence="9" type="ORF">OS493_018877</name>
</gene>
<keyword evidence="4" id="KW-0249">Electron transport</keyword>
<dbReference type="Gene3D" id="1.20.120.1770">
    <property type="match status" value="1"/>
</dbReference>
<dbReference type="OrthoDB" id="5974263at2759"/>
<feature type="transmembrane region" description="Helical" evidence="7">
    <location>
        <begin position="40"/>
        <end position="60"/>
    </location>
</feature>
<comment type="caution">
    <text evidence="9">The sequence shown here is derived from an EMBL/GenBank/DDBJ whole genome shotgun (WGS) entry which is preliminary data.</text>
</comment>
<feature type="transmembrane region" description="Helical" evidence="7">
    <location>
        <begin position="72"/>
        <end position="90"/>
    </location>
</feature>
<evidence type="ECO:0000259" key="8">
    <source>
        <dbReference type="PROSITE" id="PS50939"/>
    </source>
</evidence>
<organism evidence="9 10">
    <name type="scientific">Desmophyllum pertusum</name>
    <dbReference type="NCBI Taxonomy" id="174260"/>
    <lineage>
        <taxon>Eukaryota</taxon>
        <taxon>Metazoa</taxon>
        <taxon>Cnidaria</taxon>
        <taxon>Anthozoa</taxon>
        <taxon>Hexacorallia</taxon>
        <taxon>Scleractinia</taxon>
        <taxon>Caryophylliina</taxon>
        <taxon>Caryophylliidae</taxon>
        <taxon>Desmophyllum</taxon>
    </lineage>
</organism>
<evidence type="ECO:0000256" key="6">
    <source>
        <dbReference type="ARBA" id="ARBA00023136"/>
    </source>
</evidence>
<keyword evidence="6 7" id="KW-0472">Membrane</keyword>
<keyword evidence="5 7" id="KW-1133">Transmembrane helix</keyword>
<evidence type="ECO:0000256" key="2">
    <source>
        <dbReference type="ARBA" id="ARBA00022448"/>
    </source>
</evidence>
<feature type="transmembrane region" description="Helical" evidence="7">
    <location>
        <begin position="143"/>
        <end position="164"/>
    </location>
</feature>
<dbReference type="AlphaFoldDB" id="A0A9X0CXF0"/>
<dbReference type="EMBL" id="MU826360">
    <property type="protein sequence ID" value="KAJ7379080.1"/>
    <property type="molecule type" value="Genomic_DNA"/>
</dbReference>
<proteinExistence type="predicted"/>
<dbReference type="Proteomes" id="UP001163046">
    <property type="component" value="Unassembled WGS sequence"/>
</dbReference>
<keyword evidence="10" id="KW-1185">Reference proteome</keyword>
<dbReference type="PANTHER" id="PTHR23130">
    <property type="entry name" value="CYTOCHROME B561 AND DOMON DOMAIN-CONTAINING PROTEIN"/>
    <property type="match status" value="1"/>
</dbReference>
<evidence type="ECO:0000256" key="4">
    <source>
        <dbReference type="ARBA" id="ARBA00022982"/>
    </source>
</evidence>
<dbReference type="CDD" id="cd08760">
    <property type="entry name" value="Cyt_b561_FRRS1_like"/>
    <property type="match status" value="1"/>
</dbReference>
<keyword evidence="3 7" id="KW-0812">Transmembrane</keyword>
<name>A0A9X0CXF0_9CNID</name>
<dbReference type="PROSITE" id="PS50939">
    <property type="entry name" value="CYTOCHROME_B561"/>
    <property type="match status" value="1"/>
</dbReference>
<dbReference type="Pfam" id="PF03188">
    <property type="entry name" value="Cytochrom_B561"/>
    <property type="match status" value="1"/>
</dbReference>
<dbReference type="SMART" id="SM00665">
    <property type="entry name" value="B561"/>
    <property type="match status" value="1"/>
</dbReference>
<accession>A0A9X0CXF0</accession>
<evidence type="ECO:0000256" key="1">
    <source>
        <dbReference type="ARBA" id="ARBA00004370"/>
    </source>
</evidence>
<evidence type="ECO:0000313" key="10">
    <source>
        <dbReference type="Proteomes" id="UP001163046"/>
    </source>
</evidence>
<reference evidence="9" key="1">
    <citation type="submission" date="2023-01" db="EMBL/GenBank/DDBJ databases">
        <title>Genome assembly of the deep-sea coral Lophelia pertusa.</title>
        <authorList>
            <person name="Herrera S."/>
            <person name="Cordes E."/>
        </authorList>
    </citation>
    <scope>NUCLEOTIDE SEQUENCE</scope>
    <source>
        <strain evidence="9">USNM1676648</strain>
        <tissue evidence="9">Polyp</tissue>
    </source>
</reference>
<evidence type="ECO:0000256" key="3">
    <source>
        <dbReference type="ARBA" id="ARBA00022692"/>
    </source>
</evidence>
<dbReference type="InterPro" id="IPR006593">
    <property type="entry name" value="Cyt_b561/ferric_Rdtase_TM"/>
</dbReference>
<keyword evidence="2" id="KW-0813">Transport</keyword>
<evidence type="ECO:0000256" key="7">
    <source>
        <dbReference type="SAM" id="Phobius"/>
    </source>
</evidence>